<sequence length="292" mass="33136">MIKPVKKLIIPAAGWGTRFLPMTKAVHKELVPILNRPSLDLLIDEALDSGIEEIILIISERKKDILKLFNVNEALETELQSKNKQKLLELVKKTNRADKIKLVYQDVQNGLGHALACAKDIVGNEPFAIILGDDLIKSKTPTISQLIKFYNETGFNILGVQTVSPENVHKYGIVEPTNSSERENKYFEIKGAIEKPSLEKAPSHKAILGRYVFNPEILEILSKIPYDGKNEIQVVDAFNELFTKYNQKIYAFEFEGTRYDLGSIEGFVKATIDYALENQEIKDKIKEYIKNK</sequence>
<keyword evidence="3 7" id="KW-0808">Transferase</keyword>
<name>A0A507SQF0_9BACT</name>
<keyword evidence="4 7" id="KW-0548">Nucleotidyltransferase</keyword>
<dbReference type="GO" id="GO:0003983">
    <property type="term" value="F:UTP:glucose-1-phosphate uridylyltransferase activity"/>
    <property type="evidence" value="ECO:0007669"/>
    <property type="project" value="UniProtKB-EC"/>
</dbReference>
<accession>A0A507SQF0</accession>
<comment type="caution">
    <text evidence="7">The sequence shown here is derived from an EMBL/GenBank/DDBJ whole genome shotgun (WGS) entry which is preliminary data.</text>
</comment>
<dbReference type="EMBL" id="SMDN01000005">
    <property type="protein sequence ID" value="TQC51602.1"/>
    <property type="molecule type" value="Genomic_DNA"/>
</dbReference>
<comment type="catalytic activity">
    <reaction evidence="5">
        <text>alpha-D-glucose 1-phosphate + UTP + H(+) = UDP-alpha-D-glucose + diphosphate</text>
        <dbReference type="Rhea" id="RHEA:19889"/>
        <dbReference type="ChEBI" id="CHEBI:15378"/>
        <dbReference type="ChEBI" id="CHEBI:33019"/>
        <dbReference type="ChEBI" id="CHEBI:46398"/>
        <dbReference type="ChEBI" id="CHEBI:58601"/>
        <dbReference type="ChEBI" id="CHEBI:58885"/>
        <dbReference type="EC" id="2.7.7.9"/>
    </reaction>
</comment>
<dbReference type="InterPro" id="IPR005835">
    <property type="entry name" value="NTP_transferase_dom"/>
</dbReference>
<evidence type="ECO:0000259" key="6">
    <source>
        <dbReference type="Pfam" id="PF00483"/>
    </source>
</evidence>
<dbReference type="AlphaFoldDB" id="A0A507SQF0"/>
<dbReference type="GO" id="GO:0006011">
    <property type="term" value="P:UDP-alpha-D-glucose metabolic process"/>
    <property type="evidence" value="ECO:0007669"/>
    <property type="project" value="InterPro"/>
</dbReference>
<evidence type="ECO:0000256" key="3">
    <source>
        <dbReference type="ARBA" id="ARBA00022679"/>
    </source>
</evidence>
<evidence type="ECO:0000256" key="2">
    <source>
        <dbReference type="ARBA" id="ARBA00012415"/>
    </source>
</evidence>
<dbReference type="Gene3D" id="3.90.550.10">
    <property type="entry name" value="Spore Coat Polysaccharide Biosynthesis Protein SpsA, Chain A"/>
    <property type="match status" value="1"/>
</dbReference>
<protein>
    <recommendedName>
        <fullName evidence="2">UTP--glucose-1-phosphate uridylyltransferase</fullName>
        <ecNumber evidence="2">2.7.7.9</ecNumber>
    </recommendedName>
</protein>
<dbReference type="Pfam" id="PF00483">
    <property type="entry name" value="NTP_transferase"/>
    <property type="match status" value="1"/>
</dbReference>
<dbReference type="InterPro" id="IPR005771">
    <property type="entry name" value="GalU_uridylyltTrfase_bac/arc"/>
</dbReference>
<dbReference type="PANTHER" id="PTHR43197:SF1">
    <property type="entry name" value="UTP--GLUCOSE-1-PHOSPHATE URIDYLYLTRANSFERASE"/>
    <property type="match status" value="1"/>
</dbReference>
<dbReference type="OrthoDB" id="9803871at2"/>
<evidence type="ECO:0000313" key="8">
    <source>
        <dbReference type="Proteomes" id="UP000320801"/>
    </source>
</evidence>
<dbReference type="EC" id="2.7.7.9" evidence="2"/>
<evidence type="ECO:0000313" key="7">
    <source>
        <dbReference type="EMBL" id="TQC51602.1"/>
    </source>
</evidence>
<evidence type="ECO:0000256" key="5">
    <source>
        <dbReference type="ARBA" id="ARBA00048128"/>
    </source>
</evidence>
<organism evidence="7 8">
    <name type="scientific">Mycoplasmopsis mucosicanis</name>
    <dbReference type="NCBI Taxonomy" id="458208"/>
    <lineage>
        <taxon>Bacteria</taxon>
        <taxon>Bacillati</taxon>
        <taxon>Mycoplasmatota</taxon>
        <taxon>Mycoplasmoidales</taxon>
        <taxon>Metamycoplasmataceae</taxon>
        <taxon>Mycoplasmopsis</taxon>
    </lineage>
</organism>
<gene>
    <name evidence="7" type="ORF">E1I18_01705</name>
</gene>
<dbReference type="PANTHER" id="PTHR43197">
    <property type="entry name" value="UTP--GLUCOSE-1-PHOSPHATE URIDYLYLTRANSFERASE"/>
    <property type="match status" value="1"/>
</dbReference>
<dbReference type="Proteomes" id="UP000320801">
    <property type="component" value="Unassembled WGS sequence"/>
</dbReference>
<feature type="domain" description="Nucleotidyl transferase" evidence="6">
    <location>
        <begin position="9"/>
        <end position="274"/>
    </location>
</feature>
<dbReference type="InterPro" id="IPR029044">
    <property type="entry name" value="Nucleotide-diphossugar_trans"/>
</dbReference>
<proteinExistence type="inferred from homology"/>
<evidence type="ECO:0000256" key="4">
    <source>
        <dbReference type="ARBA" id="ARBA00022695"/>
    </source>
</evidence>
<keyword evidence="8" id="KW-1185">Reference proteome</keyword>
<dbReference type="RefSeq" id="WP_141483875.1">
    <property type="nucleotide sequence ID" value="NZ_SMDN01000005.1"/>
</dbReference>
<evidence type="ECO:0000256" key="1">
    <source>
        <dbReference type="ARBA" id="ARBA00006890"/>
    </source>
</evidence>
<dbReference type="SUPFAM" id="SSF53448">
    <property type="entry name" value="Nucleotide-diphospho-sugar transferases"/>
    <property type="match status" value="1"/>
</dbReference>
<reference evidence="7 8" key="1">
    <citation type="submission" date="2019-03" db="EMBL/GenBank/DDBJ databases">
        <title>Characterization of a novel Mycoplasma cynos real-time PCR assay.</title>
        <authorList>
            <person name="Tallmadge R.L."/>
            <person name="Mitchell P.K."/>
            <person name="Goodman L."/>
        </authorList>
    </citation>
    <scope>NUCLEOTIDE SEQUENCE [LARGE SCALE GENOMIC DNA]</scope>
    <source>
        <strain evidence="7 8">1642</strain>
    </source>
</reference>
<comment type="similarity">
    <text evidence="1">Belongs to the UDPGP type 2 family.</text>
</comment>